<keyword evidence="2" id="KW-1185">Reference proteome</keyword>
<protein>
    <recommendedName>
        <fullName evidence="3">T9SS type A sorting domain-containing protein</fullName>
    </recommendedName>
</protein>
<comment type="caution">
    <text evidence="1">The sequence shown here is derived from an EMBL/GenBank/DDBJ whole genome shotgun (WGS) entry which is preliminary data.</text>
</comment>
<dbReference type="SUPFAM" id="SSF49373">
    <property type="entry name" value="Invasin/intimin cell-adhesion fragments"/>
    <property type="match status" value="1"/>
</dbReference>
<proteinExistence type="predicted"/>
<reference evidence="1" key="1">
    <citation type="submission" date="2022-05" db="EMBL/GenBank/DDBJ databases">
        <authorList>
            <person name="Park J.-S."/>
        </authorList>
    </citation>
    <scope>NUCLEOTIDE SEQUENCE</scope>
    <source>
        <strain evidence="1">2012CJ34-3</strain>
    </source>
</reference>
<accession>A0ABT0QDA0</accession>
<evidence type="ECO:0000313" key="1">
    <source>
        <dbReference type="EMBL" id="MCL6293965.1"/>
    </source>
</evidence>
<gene>
    <name evidence="1" type="ORF">M3P09_03100</name>
</gene>
<dbReference type="Proteomes" id="UP001165381">
    <property type="component" value="Unassembled WGS sequence"/>
</dbReference>
<evidence type="ECO:0008006" key="3">
    <source>
        <dbReference type="Google" id="ProtNLM"/>
    </source>
</evidence>
<sequence length="404" mass="45198">MTLKPTYLLIITLVFSSFVSSVDESIINNNIQLLTSETEFEAGNTIALTFSNTNASKPNLYLSNSYGSTIINPHLENGILNYQLPKTFSNKTGVISWNLLGDDTPLSGKLNIYPKQEVTTMETYLGPPSIEAGGADYTMLVVIPTDIYDNPLKDGTAVSVKYQFLENKSKDVVYMKNSISYRNIYSETKTGRILISSECLSKNSKEYDVNVMPAIPTDFTITYNRNHEYADGNQITNFSTSIIKDKYGNIVSDGTYVDFFITNASNHILKTSGSTINGIAKAKMIHPDHEENWVVKAFIEGMAESDSLSLIYKQAILDFQIAFSDDNRTISVGPLKSFMNQMIPDGLEVKLHIYQNDKKVKTLFKSTFEGYTNFKLSSDIFTKGAYTFKIETAGIQKVYQNIKL</sequence>
<dbReference type="EMBL" id="JAMFLZ010000001">
    <property type="protein sequence ID" value="MCL6293965.1"/>
    <property type="molecule type" value="Genomic_DNA"/>
</dbReference>
<name>A0ABT0QDA0_9FLAO</name>
<dbReference type="RefSeq" id="WP_249971978.1">
    <property type="nucleotide sequence ID" value="NZ_JAMFLZ010000001.1"/>
</dbReference>
<evidence type="ECO:0000313" key="2">
    <source>
        <dbReference type="Proteomes" id="UP001165381"/>
    </source>
</evidence>
<dbReference type="InterPro" id="IPR008964">
    <property type="entry name" value="Invasin/intimin_cell_adhesion"/>
</dbReference>
<organism evidence="1 2">
    <name type="scientific">Jejuia spongiicola</name>
    <dbReference type="NCBI Taxonomy" id="2942207"/>
    <lineage>
        <taxon>Bacteria</taxon>
        <taxon>Pseudomonadati</taxon>
        <taxon>Bacteroidota</taxon>
        <taxon>Flavobacteriia</taxon>
        <taxon>Flavobacteriales</taxon>
        <taxon>Flavobacteriaceae</taxon>
        <taxon>Jejuia</taxon>
    </lineage>
</organism>